<feature type="compositionally biased region" description="Basic and acidic residues" evidence="1">
    <location>
        <begin position="16"/>
        <end position="25"/>
    </location>
</feature>
<gene>
    <name evidence="2" type="ORF">PVK06_034442</name>
</gene>
<evidence type="ECO:0000256" key="1">
    <source>
        <dbReference type="SAM" id="MobiDB-lite"/>
    </source>
</evidence>
<sequence>MNAHVNGEEDGEEKIEDVARSTDASDKDDDVVPEENVDDADDDESNRADPEISKREKDRLKEMQKLKNQKIQEILILKMLPVTLSILGKRFYSVHLKCNLWFAKFG</sequence>
<evidence type="ECO:0000313" key="3">
    <source>
        <dbReference type="Proteomes" id="UP001358586"/>
    </source>
</evidence>
<dbReference type="EMBL" id="JARKNE010000010">
    <property type="protein sequence ID" value="KAK5793300.1"/>
    <property type="molecule type" value="Genomic_DNA"/>
</dbReference>
<feature type="compositionally biased region" description="Acidic residues" evidence="1">
    <location>
        <begin position="26"/>
        <end position="44"/>
    </location>
</feature>
<feature type="region of interest" description="Disordered" evidence="1">
    <location>
        <begin position="1"/>
        <end position="58"/>
    </location>
</feature>
<feature type="compositionally biased region" description="Basic and acidic residues" evidence="1">
    <location>
        <begin position="45"/>
        <end position="58"/>
    </location>
</feature>
<keyword evidence="3" id="KW-1185">Reference proteome</keyword>
<protein>
    <submittedName>
        <fullName evidence="2">Uncharacterized protein</fullName>
    </submittedName>
</protein>
<evidence type="ECO:0000313" key="2">
    <source>
        <dbReference type="EMBL" id="KAK5793300.1"/>
    </source>
</evidence>
<accession>A0ABR0NEK3</accession>
<organism evidence="2 3">
    <name type="scientific">Gossypium arboreum</name>
    <name type="common">Tree cotton</name>
    <name type="synonym">Gossypium nanking</name>
    <dbReference type="NCBI Taxonomy" id="29729"/>
    <lineage>
        <taxon>Eukaryota</taxon>
        <taxon>Viridiplantae</taxon>
        <taxon>Streptophyta</taxon>
        <taxon>Embryophyta</taxon>
        <taxon>Tracheophyta</taxon>
        <taxon>Spermatophyta</taxon>
        <taxon>Magnoliopsida</taxon>
        <taxon>eudicotyledons</taxon>
        <taxon>Gunneridae</taxon>
        <taxon>Pentapetalae</taxon>
        <taxon>rosids</taxon>
        <taxon>malvids</taxon>
        <taxon>Malvales</taxon>
        <taxon>Malvaceae</taxon>
        <taxon>Malvoideae</taxon>
        <taxon>Gossypium</taxon>
    </lineage>
</organism>
<reference evidence="2 3" key="1">
    <citation type="submission" date="2023-03" db="EMBL/GenBank/DDBJ databases">
        <title>WGS of Gossypium arboreum.</title>
        <authorList>
            <person name="Yu D."/>
        </authorList>
    </citation>
    <scope>NUCLEOTIDE SEQUENCE [LARGE SCALE GENOMIC DNA]</scope>
    <source>
        <tissue evidence="2">Leaf</tissue>
    </source>
</reference>
<comment type="caution">
    <text evidence="2">The sequence shown here is derived from an EMBL/GenBank/DDBJ whole genome shotgun (WGS) entry which is preliminary data.</text>
</comment>
<dbReference type="Proteomes" id="UP001358586">
    <property type="component" value="Chromosome 10"/>
</dbReference>
<proteinExistence type="predicted"/>
<name>A0ABR0NEK3_GOSAR</name>